<dbReference type="Proteomes" id="UP001319104">
    <property type="component" value="Unassembled WGS sequence"/>
</dbReference>
<accession>A0AAP2CI12</accession>
<evidence type="ECO:0000259" key="1">
    <source>
        <dbReference type="Pfam" id="PF12867"/>
    </source>
</evidence>
<dbReference type="Pfam" id="PF12867">
    <property type="entry name" value="DinB_2"/>
    <property type="match status" value="1"/>
</dbReference>
<organism evidence="2 3">
    <name type="scientific">Litoribacter ruber</name>
    <dbReference type="NCBI Taxonomy" id="702568"/>
    <lineage>
        <taxon>Bacteria</taxon>
        <taxon>Pseudomonadati</taxon>
        <taxon>Bacteroidota</taxon>
        <taxon>Cytophagia</taxon>
        <taxon>Cytophagales</taxon>
        <taxon>Cyclobacteriaceae</taxon>
        <taxon>Litoribacter</taxon>
    </lineage>
</organism>
<reference evidence="2 3" key="1">
    <citation type="submission" date="2021-05" db="EMBL/GenBank/DDBJ databases">
        <authorList>
            <person name="Zhang Z.D."/>
            <person name="Osman G."/>
        </authorList>
    </citation>
    <scope>NUCLEOTIDE SEQUENCE [LARGE SCALE GENOMIC DNA]</scope>
    <source>
        <strain evidence="2 3">KCTC 32217</strain>
    </source>
</reference>
<comment type="caution">
    <text evidence="2">The sequence shown here is derived from an EMBL/GenBank/DDBJ whole genome shotgun (WGS) entry which is preliminary data.</text>
</comment>
<sequence length="185" mass="21623">MSQKPTEWVAEIDRITAKFEREFAEMSLEQIYWKPHPEVWSIGENIQHLIQLNSSYFPMFQELKDGKYQKPWSGNFSFIYNLIGNSIYKSVSDGRKKKIKTFASWEPKIGGTHQDIVQKFTKHQQELKSWITKLAPQFGKNVVINSPINKLLPYTLDKAMDIIVAHEDRHFQQALEVKEAIKKAP</sequence>
<evidence type="ECO:0000313" key="2">
    <source>
        <dbReference type="EMBL" id="MBS9525091.1"/>
    </source>
</evidence>
<dbReference type="AlphaFoldDB" id="A0AAP2CI12"/>
<dbReference type="Gene3D" id="1.20.120.450">
    <property type="entry name" value="dinb family like domain"/>
    <property type="match status" value="1"/>
</dbReference>
<gene>
    <name evidence="2" type="ORF">KI659_13810</name>
</gene>
<dbReference type="EMBL" id="JAHCMY010000008">
    <property type="protein sequence ID" value="MBS9525091.1"/>
    <property type="molecule type" value="Genomic_DNA"/>
</dbReference>
<dbReference type="RefSeq" id="WP_213945953.1">
    <property type="nucleotide sequence ID" value="NZ_JAHCMY010000008.1"/>
</dbReference>
<keyword evidence="3" id="KW-1185">Reference proteome</keyword>
<proteinExistence type="predicted"/>
<evidence type="ECO:0000313" key="3">
    <source>
        <dbReference type="Proteomes" id="UP001319104"/>
    </source>
</evidence>
<name>A0AAP2CI12_9BACT</name>
<protein>
    <submittedName>
        <fullName evidence="2">DinB family protein</fullName>
    </submittedName>
</protein>
<dbReference type="SUPFAM" id="SSF109854">
    <property type="entry name" value="DinB/YfiT-like putative metalloenzymes"/>
    <property type="match status" value="1"/>
</dbReference>
<feature type="domain" description="DinB-like" evidence="1">
    <location>
        <begin position="12"/>
        <end position="174"/>
    </location>
</feature>
<dbReference type="InterPro" id="IPR024775">
    <property type="entry name" value="DinB-like"/>
</dbReference>
<dbReference type="InterPro" id="IPR034660">
    <property type="entry name" value="DinB/YfiT-like"/>
</dbReference>